<dbReference type="PANTHER" id="PTHR38459">
    <property type="entry name" value="PROPHAGE BACTOPRENOL-LINKED GLUCOSE TRANSLOCASE HOMOLOG"/>
    <property type="match status" value="1"/>
</dbReference>
<feature type="transmembrane region" description="Helical" evidence="6">
    <location>
        <begin position="101"/>
        <end position="121"/>
    </location>
</feature>
<evidence type="ECO:0000259" key="7">
    <source>
        <dbReference type="Pfam" id="PF04138"/>
    </source>
</evidence>
<evidence type="ECO:0000313" key="8">
    <source>
        <dbReference type="EMBL" id="QNO57705.1"/>
    </source>
</evidence>
<keyword evidence="4 6" id="KW-1133">Transmembrane helix</keyword>
<dbReference type="PANTHER" id="PTHR38459:SF1">
    <property type="entry name" value="PROPHAGE BACTOPRENOL-LINKED GLUCOSE TRANSLOCASE HOMOLOG"/>
    <property type="match status" value="1"/>
</dbReference>
<proteinExistence type="inferred from homology"/>
<dbReference type="GO" id="GO:0000271">
    <property type="term" value="P:polysaccharide biosynthetic process"/>
    <property type="evidence" value="ECO:0007669"/>
    <property type="project" value="InterPro"/>
</dbReference>
<name>A0A7G9ZBS1_9EURY</name>
<evidence type="ECO:0000256" key="4">
    <source>
        <dbReference type="ARBA" id="ARBA00022989"/>
    </source>
</evidence>
<organism evidence="8">
    <name type="scientific">Candidatus Methanophaga sp. ANME-1 ERB7</name>
    <dbReference type="NCBI Taxonomy" id="2759913"/>
    <lineage>
        <taxon>Archaea</taxon>
        <taxon>Methanobacteriati</taxon>
        <taxon>Methanobacteriota</taxon>
        <taxon>Stenosarchaea group</taxon>
        <taxon>Methanomicrobia</taxon>
        <taxon>Candidatus Methanophagales</taxon>
        <taxon>Candidatus Methanophagaceae</taxon>
        <taxon>Candidatus Methanophaga</taxon>
    </lineage>
</organism>
<dbReference type="InterPro" id="IPR007267">
    <property type="entry name" value="GtrA_DPMS_TM"/>
</dbReference>
<keyword evidence="5 6" id="KW-0472">Membrane</keyword>
<gene>
    <name evidence="8" type="ORF">NMCMJOEM_00043</name>
</gene>
<evidence type="ECO:0000256" key="1">
    <source>
        <dbReference type="ARBA" id="ARBA00004141"/>
    </source>
</evidence>
<feature type="domain" description="GtrA/DPMS transmembrane" evidence="7">
    <location>
        <begin position="8"/>
        <end position="127"/>
    </location>
</feature>
<evidence type="ECO:0000256" key="3">
    <source>
        <dbReference type="ARBA" id="ARBA00022692"/>
    </source>
</evidence>
<comment type="subcellular location">
    <subcellularLocation>
        <location evidence="1">Membrane</location>
        <topology evidence="1">Multi-pass membrane protein</topology>
    </subcellularLocation>
</comment>
<feature type="transmembrane region" description="Helical" evidence="6">
    <location>
        <begin position="7"/>
        <end position="27"/>
    </location>
</feature>
<sequence length="130" mass="15155">MDFPRLIKFSIVGAIGAGINMGFLWVLTDFAGLFYLFSCMVAIEIAIIMQFMMNDRWTFKDRKTTHVGQFIKRILKSNLWRSGGSTVNIGILYFLTEYMGVYYLLSNIFGIICAFLLNYIFESRFTWHIE</sequence>
<dbReference type="Pfam" id="PF04138">
    <property type="entry name" value="GtrA_DPMS_TM"/>
    <property type="match status" value="1"/>
</dbReference>
<evidence type="ECO:0000256" key="2">
    <source>
        <dbReference type="ARBA" id="ARBA00009399"/>
    </source>
</evidence>
<feature type="transmembrane region" description="Helical" evidence="6">
    <location>
        <begin position="33"/>
        <end position="53"/>
    </location>
</feature>
<dbReference type="AlphaFoldDB" id="A0A7G9ZBS1"/>
<dbReference type="InterPro" id="IPR051401">
    <property type="entry name" value="GtrA_CellWall_Glycosyl"/>
</dbReference>
<evidence type="ECO:0000256" key="5">
    <source>
        <dbReference type="ARBA" id="ARBA00023136"/>
    </source>
</evidence>
<accession>A0A7G9ZBS1</accession>
<protein>
    <recommendedName>
        <fullName evidence="7">GtrA/DPMS transmembrane domain-containing protein</fullName>
    </recommendedName>
</protein>
<evidence type="ECO:0000256" key="6">
    <source>
        <dbReference type="SAM" id="Phobius"/>
    </source>
</evidence>
<comment type="similarity">
    <text evidence="2">Belongs to the GtrA family.</text>
</comment>
<dbReference type="EMBL" id="MT631699">
    <property type="protein sequence ID" value="QNO57705.1"/>
    <property type="molecule type" value="Genomic_DNA"/>
</dbReference>
<reference evidence="8" key="1">
    <citation type="submission" date="2020-06" db="EMBL/GenBank/DDBJ databases">
        <title>Unique genomic features of the anaerobic methanotrophic archaea.</title>
        <authorList>
            <person name="Chadwick G.L."/>
            <person name="Skennerton C.T."/>
            <person name="Laso-Perez R."/>
            <person name="Leu A.O."/>
            <person name="Speth D.R."/>
            <person name="Yu H."/>
            <person name="Morgan-Lang C."/>
            <person name="Hatzenpichler R."/>
            <person name="Goudeau D."/>
            <person name="Malmstrom R."/>
            <person name="Brazelton W.J."/>
            <person name="Woyke T."/>
            <person name="Hallam S.J."/>
            <person name="Tyson G.W."/>
            <person name="Wegener G."/>
            <person name="Boetius A."/>
            <person name="Orphan V."/>
        </authorList>
    </citation>
    <scope>NUCLEOTIDE SEQUENCE</scope>
</reference>
<dbReference type="GO" id="GO:0005886">
    <property type="term" value="C:plasma membrane"/>
    <property type="evidence" value="ECO:0007669"/>
    <property type="project" value="TreeGrafter"/>
</dbReference>
<keyword evidence="3 6" id="KW-0812">Transmembrane</keyword>